<evidence type="ECO:0000256" key="4">
    <source>
        <dbReference type="ARBA" id="ARBA00023029"/>
    </source>
</evidence>
<dbReference type="Gene3D" id="1.10.268.10">
    <property type="entry name" value="Topoisomerase, domain 3"/>
    <property type="match status" value="1"/>
</dbReference>
<dbReference type="InterPro" id="IPR002205">
    <property type="entry name" value="Topo_IIA_dom_A"/>
</dbReference>
<dbReference type="InterPro" id="IPR013760">
    <property type="entry name" value="Topo_IIA-like_dom_sf"/>
</dbReference>
<comment type="similarity">
    <text evidence="2">Belongs to the type II topoisomerase GyrA/ParC subunit family.</text>
</comment>
<dbReference type="SUPFAM" id="SSF56719">
    <property type="entry name" value="Type II DNA topoisomerase"/>
    <property type="match status" value="1"/>
</dbReference>
<feature type="active site" description="O-(5'-phospho-DNA)-tyrosine intermediate" evidence="7">
    <location>
        <position position="122"/>
    </location>
</feature>
<gene>
    <name evidence="9" type="ordered locus">Desmer_1734</name>
</gene>
<dbReference type="GO" id="GO:0009330">
    <property type="term" value="C:DNA topoisomerase type II (double strand cut, ATP-hydrolyzing) complex"/>
    <property type="evidence" value="ECO:0007669"/>
    <property type="project" value="TreeGrafter"/>
</dbReference>
<organism evidence="9 10">
    <name type="scientific">Desulfosporosinus meridiei (strain ATCC BAA-275 / DSM 13257 / KCTC 12902 / NCIMB 13706 / S10)</name>
    <dbReference type="NCBI Taxonomy" id="768704"/>
    <lineage>
        <taxon>Bacteria</taxon>
        <taxon>Bacillati</taxon>
        <taxon>Bacillota</taxon>
        <taxon>Clostridia</taxon>
        <taxon>Eubacteriales</taxon>
        <taxon>Desulfitobacteriaceae</taxon>
        <taxon>Desulfosporosinus</taxon>
    </lineage>
</organism>
<dbReference type="Gene3D" id="3.30.1360.40">
    <property type="match status" value="1"/>
</dbReference>
<dbReference type="Pfam" id="PF03989">
    <property type="entry name" value="DNA_gyraseA_C"/>
    <property type="match status" value="3"/>
</dbReference>
<dbReference type="SMART" id="SM00434">
    <property type="entry name" value="TOP4c"/>
    <property type="match status" value="1"/>
</dbReference>
<proteinExistence type="inferred from homology"/>
<dbReference type="InterPro" id="IPR035516">
    <property type="entry name" value="Gyrase/topoIV_suA_C"/>
</dbReference>
<keyword evidence="5 7" id="KW-0238">DNA-binding</keyword>
<evidence type="ECO:0000259" key="8">
    <source>
        <dbReference type="PROSITE" id="PS52040"/>
    </source>
</evidence>
<sequence length="804" mass="89196">MSITEDNIIQRPLEDVLPESFLGYSKHVILQRAVPDVRDGLKPVHRRILFSMDEIGMHTDKPYSKSARLVGDCMGKYHPHGDSSIYESAVRMAQPWATRYPMVDGQGNFGSIDGDNAAAMRYTEMRMTPLSQLMTQDIEKNTVLFKENYDQRLKEPVVLPSPFPNLLVNGGSGIAVGMMSNIPPHNLREVIAGVILQIDQPQVSVEQLMEKVSGPDFPTGGLIIGNEGIINAYKTGRGKVTMRGKALIEQGKNGKSLIVITEIPYQVNKSTLAAKIETMADSGKIEGISEVRDESDREGIRLVVECRKEADPLNILRLLYKHTQLEDTFGIINLVITAEGTPKVLGLKEINAAFIQHRKIVVTKRTEFDLEKARLKAHILEGLVIAINNLDEVIATIRSSKTPSIAKASLITRFELSEIQAQAILDMKLQHLTNFELEGIKKEHADILKLINELESILADINKVYDIIKKELKDIADKHGDDRRTTILPEEMRNEIDLSAFGEPECIFQVALTANGFIKRLPLQAKKKDNALVCSFKDGDTLQEKLICSNKDRLFFFTRSGEFYSINSKTIPEGKNRDKGGPLTNLFTLPSGESIASILAVNDVIEDHFFVFVTKSGQVMRSPVSDFINARSSEAIGLKNNDSVVKVFLSDGQGELLLATSRGQVIRFLVMEVNPMGRKSRGVKGMTIGNEDWIVDALMCVNEGNPLSDLLTITQRGFLKRTALDEYKPQGRAGKGIAIGKVDSNTTGYLVGVMLVRNEDVVNVIQDSGIVTKVEMKDVKIESRTKAGIQLIPVLLDDYTIKLI</sequence>
<dbReference type="Gene3D" id="2.120.10.90">
    <property type="entry name" value="DNA gyrase/topoisomerase IV, subunit A, C-terminal"/>
    <property type="match status" value="1"/>
</dbReference>
<name>J7IYC5_DESMD</name>
<dbReference type="Pfam" id="PF00521">
    <property type="entry name" value="DNA_topoisoIV"/>
    <property type="match status" value="1"/>
</dbReference>
<dbReference type="NCBIfam" id="TIGR01063">
    <property type="entry name" value="gyrA"/>
    <property type="match status" value="1"/>
</dbReference>
<dbReference type="NCBIfam" id="NF004044">
    <property type="entry name" value="PRK05561.1"/>
    <property type="match status" value="1"/>
</dbReference>
<dbReference type="FunFam" id="3.90.199.10:FF:000001">
    <property type="entry name" value="DNA gyrase subunit A"/>
    <property type="match status" value="1"/>
</dbReference>
<dbReference type="PROSITE" id="PS52040">
    <property type="entry name" value="TOPO_IIA"/>
    <property type="match status" value="1"/>
</dbReference>
<comment type="catalytic activity">
    <reaction evidence="1 7">
        <text>ATP-dependent breakage, passage and rejoining of double-stranded DNA.</text>
        <dbReference type="EC" id="5.6.2.2"/>
    </reaction>
</comment>
<evidence type="ECO:0000256" key="1">
    <source>
        <dbReference type="ARBA" id="ARBA00000185"/>
    </source>
</evidence>
<evidence type="ECO:0000256" key="6">
    <source>
        <dbReference type="ARBA" id="ARBA00023235"/>
    </source>
</evidence>
<dbReference type="GO" id="GO:0005737">
    <property type="term" value="C:cytoplasm"/>
    <property type="evidence" value="ECO:0007669"/>
    <property type="project" value="TreeGrafter"/>
</dbReference>
<dbReference type="RefSeq" id="WP_014902625.1">
    <property type="nucleotide sequence ID" value="NC_018515.1"/>
</dbReference>
<dbReference type="KEGG" id="dmi:Desmer_1734"/>
<dbReference type="PANTHER" id="PTHR43493">
    <property type="entry name" value="DNA GYRASE/TOPOISOMERASE SUBUNIT A"/>
    <property type="match status" value="1"/>
</dbReference>
<dbReference type="EMBL" id="CP003629">
    <property type="protein sequence ID" value="AFQ43706.1"/>
    <property type="molecule type" value="Genomic_DNA"/>
</dbReference>
<dbReference type="AlphaFoldDB" id="J7IYC5"/>
<reference evidence="9 10" key="1">
    <citation type="journal article" date="2012" name="J. Bacteriol.">
        <title>Complete genome sequences of Desulfosporosinus orientis DSM765T, Desulfosporosinus youngiae DSM17734T, Desulfosporosinus meridiei DSM13257T, and Desulfosporosinus acidiphilus DSM22704T.</title>
        <authorList>
            <person name="Pester M."/>
            <person name="Brambilla E."/>
            <person name="Alazard D."/>
            <person name="Rattei T."/>
            <person name="Weinmaier T."/>
            <person name="Han J."/>
            <person name="Lucas S."/>
            <person name="Lapidus A."/>
            <person name="Cheng J.F."/>
            <person name="Goodwin L."/>
            <person name="Pitluck S."/>
            <person name="Peters L."/>
            <person name="Ovchinnikova G."/>
            <person name="Teshima H."/>
            <person name="Detter J.C."/>
            <person name="Han C.S."/>
            <person name="Tapia R."/>
            <person name="Land M.L."/>
            <person name="Hauser L."/>
            <person name="Kyrpides N.C."/>
            <person name="Ivanova N.N."/>
            <person name="Pagani I."/>
            <person name="Huntmann M."/>
            <person name="Wei C.L."/>
            <person name="Davenport K.W."/>
            <person name="Daligault H."/>
            <person name="Chain P.S."/>
            <person name="Chen A."/>
            <person name="Mavromatis K."/>
            <person name="Markowitz V."/>
            <person name="Szeto E."/>
            <person name="Mikhailova N."/>
            <person name="Pati A."/>
            <person name="Wagner M."/>
            <person name="Woyke T."/>
            <person name="Ollivier B."/>
            <person name="Klenk H.P."/>
            <person name="Spring S."/>
            <person name="Loy A."/>
        </authorList>
    </citation>
    <scope>NUCLEOTIDE SEQUENCE [LARGE SCALE GENOMIC DNA]</scope>
    <source>
        <strain evidence="10">ATCC BAA-275 / DSM 13257 / NCIMB 13706 / S10</strain>
    </source>
</reference>
<keyword evidence="10" id="KW-1185">Reference proteome</keyword>
<dbReference type="Proteomes" id="UP000005262">
    <property type="component" value="Chromosome"/>
</dbReference>
<evidence type="ECO:0000256" key="3">
    <source>
        <dbReference type="ARBA" id="ARBA00012895"/>
    </source>
</evidence>
<keyword evidence="4 7" id="KW-0799">Topoisomerase</keyword>
<dbReference type="eggNOG" id="COG0188">
    <property type="taxonomic scope" value="Bacteria"/>
</dbReference>
<evidence type="ECO:0000256" key="2">
    <source>
        <dbReference type="ARBA" id="ARBA00008263"/>
    </source>
</evidence>
<dbReference type="SUPFAM" id="SSF101904">
    <property type="entry name" value="GyrA/ParC C-terminal domain-like"/>
    <property type="match status" value="1"/>
</dbReference>
<evidence type="ECO:0000313" key="10">
    <source>
        <dbReference type="Proteomes" id="UP000005262"/>
    </source>
</evidence>
<dbReference type="CDD" id="cd00187">
    <property type="entry name" value="TOP4c"/>
    <property type="match status" value="1"/>
</dbReference>
<evidence type="ECO:0000256" key="5">
    <source>
        <dbReference type="ARBA" id="ARBA00023125"/>
    </source>
</evidence>
<dbReference type="NCBIfam" id="NF004043">
    <property type="entry name" value="PRK05560.1"/>
    <property type="match status" value="1"/>
</dbReference>
<dbReference type="GO" id="GO:0034335">
    <property type="term" value="F:DNA negative supercoiling activity"/>
    <property type="evidence" value="ECO:0007669"/>
    <property type="project" value="UniProtKB-ARBA"/>
</dbReference>
<dbReference type="PANTHER" id="PTHR43493:SF5">
    <property type="entry name" value="DNA GYRASE SUBUNIT A, CHLOROPLASTIC_MITOCHONDRIAL"/>
    <property type="match status" value="1"/>
</dbReference>
<feature type="domain" description="Topo IIA-type catalytic" evidence="8">
    <location>
        <begin position="34"/>
        <end position="501"/>
    </location>
</feature>
<dbReference type="InterPro" id="IPR013757">
    <property type="entry name" value="Topo_IIA_A_a_sf"/>
</dbReference>
<evidence type="ECO:0000256" key="7">
    <source>
        <dbReference type="PROSITE-ProRule" id="PRU01384"/>
    </source>
</evidence>
<dbReference type="Gene3D" id="3.90.199.10">
    <property type="entry name" value="Topoisomerase II, domain 5"/>
    <property type="match status" value="1"/>
</dbReference>
<evidence type="ECO:0000313" key="9">
    <source>
        <dbReference type="EMBL" id="AFQ43706.1"/>
    </source>
</evidence>
<dbReference type="GO" id="GO:0006265">
    <property type="term" value="P:DNA topological change"/>
    <property type="evidence" value="ECO:0007669"/>
    <property type="project" value="UniProtKB-UniRule"/>
</dbReference>
<dbReference type="HOGENOM" id="CLU_002977_6_1_9"/>
<protein>
    <recommendedName>
        <fullName evidence="3">DNA topoisomerase (ATP-hydrolyzing)</fullName>
        <ecNumber evidence="3">5.6.2.2</ecNumber>
    </recommendedName>
</protein>
<dbReference type="EC" id="5.6.2.2" evidence="3"/>
<dbReference type="GO" id="GO:0003677">
    <property type="term" value="F:DNA binding"/>
    <property type="evidence" value="ECO:0007669"/>
    <property type="project" value="UniProtKB-UniRule"/>
</dbReference>
<dbReference type="FunFam" id="1.10.268.10:FF:000001">
    <property type="entry name" value="DNA gyrase subunit A"/>
    <property type="match status" value="1"/>
</dbReference>
<dbReference type="OrthoDB" id="9806486at2"/>
<dbReference type="InterPro" id="IPR006691">
    <property type="entry name" value="GyrA/parC_rep"/>
</dbReference>
<dbReference type="GO" id="GO:0005524">
    <property type="term" value="F:ATP binding"/>
    <property type="evidence" value="ECO:0007669"/>
    <property type="project" value="InterPro"/>
</dbReference>
<keyword evidence="6 7" id="KW-0413">Isomerase</keyword>
<dbReference type="FunFam" id="3.30.1360.40:FF:000002">
    <property type="entry name" value="DNA gyrase subunit A"/>
    <property type="match status" value="1"/>
</dbReference>
<accession>J7IYC5</accession>
<reference evidence="10" key="2">
    <citation type="submission" date="2012-08" db="EMBL/GenBank/DDBJ databases">
        <title>Finished genome of Desulfosporosinus meridiei DSM 13257.</title>
        <authorList>
            <person name="Huntemann M."/>
            <person name="Wei C.-L."/>
            <person name="Han J."/>
            <person name="Detter J.C."/>
            <person name="Han C."/>
            <person name="Davenport K."/>
            <person name="Daligault H."/>
            <person name="Erkkila T."/>
            <person name="Gu W."/>
            <person name="Munk A.C.C."/>
            <person name="Teshima H."/>
            <person name="Xu Y."/>
            <person name="Chain P."/>
            <person name="Tapia R."/>
            <person name="Chen A."/>
            <person name="Krypides N."/>
            <person name="Mavromatis K."/>
            <person name="Markowitz V."/>
            <person name="Szeto E."/>
            <person name="Ivanova N."/>
            <person name="Mikhailova N."/>
            <person name="Ovchinnikova G."/>
            <person name="Pagani I."/>
            <person name="Pati A."/>
            <person name="Goodwin L."/>
            <person name="Peters L."/>
            <person name="Pitluck S."/>
            <person name="Woyke T."/>
            <person name="Pester M."/>
            <person name="Spring S."/>
            <person name="Ollivier B."/>
            <person name="Rattei T."/>
            <person name="Klenk H.-P."/>
            <person name="Wagner M."/>
            <person name="Loy A."/>
        </authorList>
    </citation>
    <scope>NUCLEOTIDE SEQUENCE [LARGE SCALE GENOMIC DNA]</scope>
    <source>
        <strain evidence="10">ATCC BAA-275 / DSM 13257 / NCIMB 13706 / S10</strain>
    </source>
</reference>
<dbReference type="InterPro" id="IPR050220">
    <property type="entry name" value="Type_II_DNA_Topoisomerases"/>
</dbReference>
<dbReference type="STRING" id="768704.Desmer_1734"/>
<dbReference type="InterPro" id="IPR013758">
    <property type="entry name" value="Topo_IIA_A/C_ab"/>
</dbReference>